<keyword evidence="2" id="KW-1185">Reference proteome</keyword>
<dbReference type="AlphaFoldDB" id="A0A158E391"/>
<reference evidence="1" key="1">
    <citation type="submission" date="2016-01" db="EMBL/GenBank/DDBJ databases">
        <authorList>
            <person name="Peeters C."/>
        </authorList>
    </citation>
    <scope>NUCLEOTIDE SEQUENCE [LARGE SCALE GENOMIC DNA]</scope>
    <source>
        <strain evidence="1">LMG 29323</strain>
    </source>
</reference>
<accession>A0A158E391</accession>
<protein>
    <submittedName>
        <fullName evidence="1">Uncharacterized protein</fullName>
    </submittedName>
</protein>
<dbReference type="EMBL" id="FCOE02000065">
    <property type="protein sequence ID" value="SAL01180.1"/>
    <property type="molecule type" value="Genomic_DNA"/>
</dbReference>
<evidence type="ECO:0000313" key="1">
    <source>
        <dbReference type="EMBL" id="SAL01180.1"/>
    </source>
</evidence>
<comment type="caution">
    <text evidence="1">The sequence shown here is derived from an EMBL/GenBank/DDBJ whole genome shotgun (WGS) entry which is preliminary data.</text>
</comment>
<dbReference type="STRING" id="1777141.AWB80_08066"/>
<name>A0A158E391_9BURK</name>
<organism evidence="1 2">
    <name type="scientific">Caballeronia pedi</name>
    <dbReference type="NCBI Taxonomy" id="1777141"/>
    <lineage>
        <taxon>Bacteria</taxon>
        <taxon>Pseudomonadati</taxon>
        <taxon>Pseudomonadota</taxon>
        <taxon>Betaproteobacteria</taxon>
        <taxon>Burkholderiales</taxon>
        <taxon>Burkholderiaceae</taxon>
        <taxon>Caballeronia</taxon>
    </lineage>
</organism>
<evidence type="ECO:0000313" key="2">
    <source>
        <dbReference type="Proteomes" id="UP000054911"/>
    </source>
</evidence>
<proteinExistence type="predicted"/>
<dbReference type="Proteomes" id="UP000054911">
    <property type="component" value="Unassembled WGS sequence"/>
</dbReference>
<gene>
    <name evidence="1" type="ORF">AWB80_08066</name>
</gene>
<sequence>MIRLFVQVPRVACDRHDASELARTRRAQVSAMVATIDIWQAYVKKDGLIALLSDQQHRLVSIIGNIRNVTE</sequence>